<dbReference type="InterPro" id="IPR017261">
    <property type="entry name" value="DNA_mismatch_repair_MutS/MSH"/>
</dbReference>
<dbReference type="GeneID" id="96902345"/>
<evidence type="ECO:0000259" key="8">
    <source>
        <dbReference type="PROSITE" id="PS00486"/>
    </source>
</evidence>
<dbReference type="Pfam" id="PF05192">
    <property type="entry name" value="MutS_III"/>
    <property type="match status" value="1"/>
</dbReference>
<dbReference type="GO" id="GO:0005634">
    <property type="term" value="C:nucleus"/>
    <property type="evidence" value="ECO:0007669"/>
    <property type="project" value="TreeGrafter"/>
</dbReference>
<dbReference type="SMART" id="SM00533">
    <property type="entry name" value="MUTSd"/>
    <property type="match status" value="1"/>
</dbReference>
<dbReference type="FunFam" id="3.40.50.300:FF:001238">
    <property type="entry name" value="DNA mismatch repair protein"/>
    <property type="match status" value="1"/>
</dbReference>
<dbReference type="EMBL" id="HE576753">
    <property type="protein sequence ID" value="CCC68788.1"/>
    <property type="molecule type" value="Genomic_DNA"/>
</dbReference>
<dbReference type="eggNOG" id="ENOG502QUUG">
    <property type="taxonomic scope" value="Eukaryota"/>
</dbReference>
<dbReference type="GO" id="GO:0007005">
    <property type="term" value="P:mitochondrion organization"/>
    <property type="evidence" value="ECO:0007669"/>
    <property type="project" value="EnsemblFungi"/>
</dbReference>
<dbReference type="GO" id="GO:0005524">
    <property type="term" value="F:ATP binding"/>
    <property type="evidence" value="ECO:0007669"/>
    <property type="project" value="UniProtKB-KW"/>
</dbReference>
<dbReference type="InterPro" id="IPR000432">
    <property type="entry name" value="DNA_mismatch_repair_MutS_C"/>
</dbReference>
<dbReference type="STRING" id="1064592.G0VA58"/>
<dbReference type="GO" id="GO:0043504">
    <property type="term" value="P:mitochondrial DNA repair"/>
    <property type="evidence" value="ECO:0007669"/>
    <property type="project" value="EnsemblFungi"/>
</dbReference>
<dbReference type="PANTHER" id="PTHR11361">
    <property type="entry name" value="DNA MISMATCH REPAIR PROTEIN MUTS FAMILY MEMBER"/>
    <property type="match status" value="1"/>
</dbReference>
<dbReference type="Pfam" id="PF01624">
    <property type="entry name" value="MutS_I"/>
    <property type="match status" value="1"/>
</dbReference>
<dbReference type="InParanoid" id="G0VA58"/>
<dbReference type="Gene3D" id="3.30.420.110">
    <property type="entry name" value="MutS, connector domain"/>
    <property type="match status" value="1"/>
</dbReference>
<dbReference type="FunCoup" id="G0VA58">
    <property type="interactions" value="42"/>
</dbReference>
<evidence type="ECO:0000256" key="4">
    <source>
        <dbReference type="ARBA" id="ARBA00022840"/>
    </source>
</evidence>
<evidence type="ECO:0000256" key="5">
    <source>
        <dbReference type="ARBA" id="ARBA00023125"/>
    </source>
</evidence>
<dbReference type="RefSeq" id="XP_003675159.1">
    <property type="nucleotide sequence ID" value="XM_003675111.1"/>
</dbReference>
<dbReference type="PIRSF" id="PIRSF037677">
    <property type="entry name" value="DNA_mis_repair_Msh6"/>
    <property type="match status" value="1"/>
</dbReference>
<dbReference type="SUPFAM" id="SSF55271">
    <property type="entry name" value="DNA repair protein MutS, domain I"/>
    <property type="match status" value="1"/>
</dbReference>
<dbReference type="InterPro" id="IPR036187">
    <property type="entry name" value="DNA_mismatch_repair_MutS_sf"/>
</dbReference>
<keyword evidence="7" id="KW-0175">Coiled coil</keyword>
<dbReference type="InterPro" id="IPR027417">
    <property type="entry name" value="P-loop_NTPase"/>
</dbReference>
<dbReference type="SUPFAM" id="SSF52540">
    <property type="entry name" value="P-loop containing nucleoside triphosphate hydrolases"/>
    <property type="match status" value="1"/>
</dbReference>
<dbReference type="InterPro" id="IPR007696">
    <property type="entry name" value="DNA_mismatch_repair_MutS_core"/>
</dbReference>
<dbReference type="OrthoDB" id="2534523at2759"/>
<organism evidence="9 10">
    <name type="scientific">Naumovozyma castellii</name>
    <name type="common">Yeast</name>
    <name type="synonym">Saccharomyces castellii</name>
    <dbReference type="NCBI Taxonomy" id="27288"/>
    <lineage>
        <taxon>Eukaryota</taxon>
        <taxon>Fungi</taxon>
        <taxon>Dikarya</taxon>
        <taxon>Ascomycota</taxon>
        <taxon>Saccharomycotina</taxon>
        <taxon>Saccharomycetes</taxon>
        <taxon>Saccharomycetales</taxon>
        <taxon>Saccharomycetaceae</taxon>
        <taxon>Naumovozyma</taxon>
    </lineage>
</organism>
<accession>G0VA58</accession>
<keyword evidence="10" id="KW-1185">Reference proteome</keyword>
<gene>
    <name evidence="9" type="primary">NCAS0B07040</name>
    <name evidence="9" type="ordered locus">NCAS_0B07040</name>
</gene>
<dbReference type="Pfam" id="PF05188">
    <property type="entry name" value="MutS_II"/>
    <property type="match status" value="1"/>
</dbReference>
<sequence length="948" mass="108222">MIRLYPLTILVTKRFIQCRPNLLAKSNVTKLTVELHKRDNLSDNLHLSNYSGSSIGDKNEETSIIEKKATEILSPSLRYVRNLIDEHEGNVVLTQIGSFYELYFEQAVKYAPILNISLTNRTYAHGKVPFAGFPVPQLGRHLKILVNDFGYNVVIAEQFKKNDVAENEQYKFIRRVTRIVTPGTFIDEAFENFQENSYLLSIEFPENCMKRIALGDLKLGLSWCDVSTGEVFVQQMFLKDLISSITRIRPKEIILNEDLYKNNIVSGEWYPELVALKKYFLNYQRMPSQHRTIESFYDLFTSGNTDSVIRQLKLQFQTFTQKELAALRNILIYISDHLPNISTNLQIPQREITTSIMQIDSRTSSALELHSTVRNNSKKGTLLSSIRRTITPSGTRLLTQWLSGPSLDLKEIRNRQKLVSYFMENPDIMEHIIQILKDTCDITRVLQKFSFRRGEIIELIQLAKTLQHANTIREYLTEQLSLKKVNSAVKTLLQDHLKTLAFEESAIDKILLYLNEDELLKGQTEINNEDVGVETQSKNQGSPETLGVYIIDPMFSPKLQKLHYEYKALDKEKNELEKKYSEIFVELYDARNVSLKKKQSNEYALHVIGSSANLKKITEYINSKGMFENSPFHILQQSNQTKWLSHKSWTDLAYKLELAELKIKREEALIIDSFKQGFIDESNAIRDISHKLGYLDTLISFAMLAKEKNLVCPKMNRSTKLEIVKGRHLMVEESLAINSLEKFVGNDCNLESGKLWVITGPNMGGKSTFLRQNAIIVILAQIGSFVPCDSARIGLVDKIFSRVGSADDLYNEMSTFMVEMVETSCILRGATDRSLAILDEIGRGTSGKEGISIAFATLKYLIKRNRCRSLFATHFGQELQVIVNEKDEQEAKDNIEFYQSGIIELGNENFVYDHKLKPGICKSSDAIKVARTAGFPEEALLEAVSLLS</sequence>
<dbReference type="GO" id="GO:0032139">
    <property type="term" value="F:dinucleotide insertion or deletion binding"/>
    <property type="evidence" value="ECO:0007669"/>
    <property type="project" value="EnsemblFungi"/>
</dbReference>
<dbReference type="Gene3D" id="1.10.1420.10">
    <property type="match status" value="1"/>
</dbReference>
<evidence type="ECO:0000256" key="2">
    <source>
        <dbReference type="ARBA" id="ARBA00022741"/>
    </source>
</evidence>
<dbReference type="SMART" id="SM00534">
    <property type="entry name" value="MUTSac"/>
    <property type="match status" value="1"/>
</dbReference>
<dbReference type="InterPro" id="IPR016151">
    <property type="entry name" value="DNA_mismatch_repair_MutS_N"/>
</dbReference>
<dbReference type="AlphaFoldDB" id="G0VA58"/>
<dbReference type="GO" id="GO:0032137">
    <property type="term" value="F:guanine/thymine mispair binding"/>
    <property type="evidence" value="ECO:0007669"/>
    <property type="project" value="EnsemblFungi"/>
</dbReference>
<dbReference type="Pfam" id="PF00488">
    <property type="entry name" value="MutS_V"/>
    <property type="match status" value="1"/>
</dbReference>
<dbReference type="PROSITE" id="PS00486">
    <property type="entry name" value="DNA_MISMATCH_REPAIR_2"/>
    <property type="match status" value="1"/>
</dbReference>
<dbReference type="Proteomes" id="UP000001640">
    <property type="component" value="Chromosome 2"/>
</dbReference>
<dbReference type="Gene3D" id="3.40.1170.10">
    <property type="entry name" value="DNA repair protein MutS, domain I"/>
    <property type="match status" value="1"/>
</dbReference>
<reference evidence="9 10" key="1">
    <citation type="journal article" date="2011" name="Proc. Natl. Acad. Sci. U.S.A.">
        <title>Evolutionary erosion of yeast sex chromosomes by mating-type switching accidents.</title>
        <authorList>
            <person name="Gordon J.L."/>
            <person name="Armisen D."/>
            <person name="Proux-Wera E."/>
            <person name="Oheigeartaigh S.S."/>
            <person name="Byrne K.P."/>
            <person name="Wolfe K.H."/>
        </authorList>
    </citation>
    <scope>NUCLEOTIDE SEQUENCE [LARGE SCALE GENOMIC DNA]</scope>
    <source>
        <strain evidence="10">ATCC 76901 / BCRC 22586 / CBS 4309 / NBRC 1992 / NRRL Y-12630</strain>
    </source>
</reference>
<keyword evidence="3" id="KW-0227">DNA damage</keyword>
<dbReference type="InterPro" id="IPR045076">
    <property type="entry name" value="MutS"/>
</dbReference>
<dbReference type="FunFam" id="3.30.420.110:FF:000020">
    <property type="entry name" value="Msh1p"/>
    <property type="match status" value="1"/>
</dbReference>
<dbReference type="InterPro" id="IPR007860">
    <property type="entry name" value="DNA_mmatch_repair_MutS_con_dom"/>
</dbReference>
<evidence type="ECO:0000256" key="6">
    <source>
        <dbReference type="ARBA" id="ARBA00023204"/>
    </source>
</evidence>
<dbReference type="PANTHER" id="PTHR11361:SF34">
    <property type="entry name" value="DNA MISMATCH REPAIR PROTEIN MSH1, MITOCHONDRIAL"/>
    <property type="match status" value="1"/>
</dbReference>
<keyword evidence="5" id="KW-0238">DNA-binding</keyword>
<protein>
    <recommendedName>
        <fullName evidence="8">DNA mismatch repair proteins mutS family domain-containing protein</fullName>
    </recommendedName>
</protein>
<dbReference type="GO" id="GO:0140664">
    <property type="term" value="F:ATP-dependent DNA damage sensor activity"/>
    <property type="evidence" value="ECO:0007669"/>
    <property type="project" value="InterPro"/>
</dbReference>
<keyword evidence="6" id="KW-0234">DNA repair</keyword>
<keyword evidence="2" id="KW-0547">Nucleotide-binding</keyword>
<feature type="domain" description="DNA mismatch repair proteins mutS family" evidence="8">
    <location>
        <begin position="834"/>
        <end position="850"/>
    </location>
</feature>
<evidence type="ECO:0000313" key="9">
    <source>
        <dbReference type="EMBL" id="CCC68788.1"/>
    </source>
</evidence>
<proteinExistence type="inferred from homology"/>
<evidence type="ECO:0000256" key="1">
    <source>
        <dbReference type="ARBA" id="ARBA00006271"/>
    </source>
</evidence>
<dbReference type="KEGG" id="ncs:NCAS_0B07040"/>
<name>G0VA58_NAUCA</name>
<dbReference type="InterPro" id="IPR036678">
    <property type="entry name" value="MutS_con_dom_sf"/>
</dbReference>
<comment type="similarity">
    <text evidence="1">Belongs to the DNA mismatch repair MutS family.</text>
</comment>
<dbReference type="OMA" id="DTWIMRR"/>
<dbReference type="SUPFAM" id="SSF53150">
    <property type="entry name" value="DNA repair protein MutS, domain II"/>
    <property type="match status" value="1"/>
</dbReference>
<feature type="coiled-coil region" evidence="7">
    <location>
        <begin position="559"/>
        <end position="586"/>
    </location>
</feature>
<keyword evidence="4" id="KW-0067">ATP-binding</keyword>
<reference key="2">
    <citation type="submission" date="2011-08" db="EMBL/GenBank/DDBJ databases">
        <title>Genome sequence of Naumovozyma castellii.</title>
        <authorList>
            <person name="Gordon J.L."/>
            <person name="Armisen D."/>
            <person name="Proux-Wera E."/>
            <person name="OhEigeartaigh S.S."/>
            <person name="Byrne K.P."/>
            <person name="Wolfe K.H."/>
        </authorList>
    </citation>
    <scope>NUCLEOTIDE SEQUENCE</scope>
    <source>
        <strain>Type strain:CBS 4309</strain>
    </source>
</reference>
<dbReference type="Gene3D" id="3.40.50.300">
    <property type="entry name" value="P-loop containing nucleotide triphosphate hydrolases"/>
    <property type="match status" value="1"/>
</dbReference>
<dbReference type="InterPro" id="IPR007695">
    <property type="entry name" value="DNA_mismatch_repair_MutS-lik_N"/>
</dbReference>
<dbReference type="SUPFAM" id="SSF48334">
    <property type="entry name" value="DNA repair protein MutS, domain III"/>
    <property type="match status" value="1"/>
</dbReference>
<dbReference type="GO" id="GO:0006298">
    <property type="term" value="P:mismatch repair"/>
    <property type="evidence" value="ECO:0007669"/>
    <property type="project" value="EnsemblFungi"/>
</dbReference>
<dbReference type="HOGENOM" id="CLU_002472_3_1_1"/>
<evidence type="ECO:0000256" key="7">
    <source>
        <dbReference type="SAM" id="Coils"/>
    </source>
</evidence>
<evidence type="ECO:0000256" key="3">
    <source>
        <dbReference type="ARBA" id="ARBA00022763"/>
    </source>
</evidence>
<evidence type="ECO:0000313" key="10">
    <source>
        <dbReference type="Proteomes" id="UP000001640"/>
    </source>
</evidence>
<dbReference type="GO" id="GO:0005739">
    <property type="term" value="C:mitochondrion"/>
    <property type="evidence" value="ECO:0007669"/>
    <property type="project" value="EnsemblFungi"/>
</dbReference>